<dbReference type="Gene3D" id="3.40.50.2300">
    <property type="match status" value="1"/>
</dbReference>
<dbReference type="SUPFAM" id="SSF52172">
    <property type="entry name" value="CheY-like"/>
    <property type="match status" value="1"/>
</dbReference>
<gene>
    <name evidence="6" type="ORF">ABEG18_17065</name>
</gene>
<sequence length="133" mass="14403">MALRSNRILIVDDYSTMRRVLTSMLHAIGCRDVDGVADGAQALALLRKKDYGLVICDLHMEPMSGAEVARIARANPATAQIPFLMISADSRPETRVMIEGLKIEAFLLKPFTAAQLQACIAKASPAAPYLMSA</sequence>
<evidence type="ECO:0000256" key="3">
    <source>
        <dbReference type="ARBA" id="ARBA00023163"/>
    </source>
</evidence>
<evidence type="ECO:0000259" key="5">
    <source>
        <dbReference type="PROSITE" id="PS50110"/>
    </source>
</evidence>
<dbReference type="PANTHER" id="PTHR44591">
    <property type="entry name" value="STRESS RESPONSE REGULATOR PROTEIN 1"/>
    <property type="match status" value="1"/>
</dbReference>
<dbReference type="Pfam" id="PF00072">
    <property type="entry name" value="Response_reg"/>
    <property type="match status" value="1"/>
</dbReference>
<dbReference type="EMBL" id="CP157484">
    <property type="protein sequence ID" value="XBO37432.1"/>
    <property type="molecule type" value="Genomic_DNA"/>
</dbReference>
<dbReference type="PROSITE" id="PS50110">
    <property type="entry name" value="RESPONSE_REGULATORY"/>
    <property type="match status" value="1"/>
</dbReference>
<dbReference type="RefSeq" id="WP_406854253.1">
    <property type="nucleotide sequence ID" value="NZ_CP157484.1"/>
</dbReference>
<evidence type="ECO:0000256" key="4">
    <source>
        <dbReference type="PROSITE-ProRule" id="PRU00169"/>
    </source>
</evidence>
<keyword evidence="3" id="KW-0804">Transcription</keyword>
<dbReference type="SMART" id="SM00448">
    <property type="entry name" value="REC"/>
    <property type="match status" value="1"/>
</dbReference>
<evidence type="ECO:0000256" key="2">
    <source>
        <dbReference type="ARBA" id="ARBA00023015"/>
    </source>
</evidence>
<protein>
    <submittedName>
        <fullName evidence="6">Response regulator</fullName>
    </submittedName>
</protein>
<dbReference type="PANTHER" id="PTHR44591:SF3">
    <property type="entry name" value="RESPONSE REGULATORY DOMAIN-CONTAINING PROTEIN"/>
    <property type="match status" value="1"/>
</dbReference>
<dbReference type="InterPro" id="IPR050595">
    <property type="entry name" value="Bact_response_regulator"/>
</dbReference>
<organism evidence="6">
    <name type="scientific">Alsobacter sp. KACC 23698</name>
    <dbReference type="NCBI Taxonomy" id="3149229"/>
    <lineage>
        <taxon>Bacteria</taxon>
        <taxon>Pseudomonadati</taxon>
        <taxon>Pseudomonadota</taxon>
        <taxon>Alphaproteobacteria</taxon>
        <taxon>Hyphomicrobiales</taxon>
        <taxon>Alsobacteraceae</taxon>
        <taxon>Alsobacter</taxon>
    </lineage>
</organism>
<proteinExistence type="predicted"/>
<keyword evidence="2" id="KW-0805">Transcription regulation</keyword>
<dbReference type="InterPro" id="IPR011006">
    <property type="entry name" value="CheY-like_superfamily"/>
</dbReference>
<reference evidence="6" key="1">
    <citation type="submission" date="2024-05" db="EMBL/GenBank/DDBJ databases">
        <authorList>
            <person name="Kim S."/>
            <person name="Heo J."/>
            <person name="Choi H."/>
            <person name="Choi Y."/>
            <person name="Kwon S.-W."/>
            <person name="Kim Y."/>
        </authorList>
    </citation>
    <scope>NUCLEOTIDE SEQUENCE</scope>
    <source>
        <strain evidence="6">KACC 23698</strain>
    </source>
</reference>
<feature type="domain" description="Response regulatory" evidence="5">
    <location>
        <begin position="7"/>
        <end position="124"/>
    </location>
</feature>
<dbReference type="AlphaFoldDB" id="A0AAU7JAM9"/>
<accession>A0AAU7JAM9</accession>
<dbReference type="GO" id="GO:0000160">
    <property type="term" value="P:phosphorelay signal transduction system"/>
    <property type="evidence" value="ECO:0007669"/>
    <property type="project" value="InterPro"/>
</dbReference>
<evidence type="ECO:0000256" key="1">
    <source>
        <dbReference type="ARBA" id="ARBA00022553"/>
    </source>
</evidence>
<keyword evidence="1 4" id="KW-0597">Phosphoprotein</keyword>
<evidence type="ECO:0000313" key="6">
    <source>
        <dbReference type="EMBL" id="XBO37432.1"/>
    </source>
</evidence>
<dbReference type="InterPro" id="IPR001789">
    <property type="entry name" value="Sig_transdc_resp-reg_receiver"/>
</dbReference>
<feature type="modified residue" description="4-aspartylphosphate" evidence="4">
    <location>
        <position position="57"/>
    </location>
</feature>
<name>A0AAU7JAM9_9HYPH</name>